<name>A0ABX0DIM1_9ACTN</name>
<reference evidence="1 2" key="1">
    <citation type="submission" date="2020-02" db="EMBL/GenBank/DDBJ databases">
        <title>Whole-genome analyses of novel actinobacteria.</title>
        <authorList>
            <person name="Sahin N."/>
            <person name="Tokatli A."/>
        </authorList>
    </citation>
    <scope>NUCLEOTIDE SEQUENCE [LARGE SCALE GENOMIC DNA]</scope>
    <source>
        <strain evidence="1 2">YC419</strain>
    </source>
</reference>
<proteinExistence type="predicted"/>
<organism evidence="1 2">
    <name type="scientific">Streptomyces ureilyticus</name>
    <dbReference type="NCBI Taxonomy" id="1775131"/>
    <lineage>
        <taxon>Bacteria</taxon>
        <taxon>Bacillati</taxon>
        <taxon>Actinomycetota</taxon>
        <taxon>Actinomycetes</taxon>
        <taxon>Kitasatosporales</taxon>
        <taxon>Streptomycetaceae</taxon>
        <taxon>Streptomyces</taxon>
    </lineage>
</organism>
<evidence type="ECO:0000313" key="2">
    <source>
        <dbReference type="Proteomes" id="UP001518140"/>
    </source>
</evidence>
<comment type="caution">
    <text evidence="1">The sequence shown here is derived from an EMBL/GenBank/DDBJ whole genome shotgun (WGS) entry which is preliminary data.</text>
</comment>
<evidence type="ECO:0000313" key="1">
    <source>
        <dbReference type="EMBL" id="NGO40604.1"/>
    </source>
</evidence>
<evidence type="ECO:0008006" key="3">
    <source>
        <dbReference type="Google" id="ProtNLM"/>
    </source>
</evidence>
<protein>
    <recommendedName>
        <fullName evidence="3">Schlafen AlbA-2 domain-containing protein</fullName>
    </recommendedName>
</protein>
<dbReference type="RefSeq" id="WP_165337293.1">
    <property type="nucleotide sequence ID" value="NZ_JAAKZX010000001.1"/>
</dbReference>
<dbReference type="Proteomes" id="UP001518140">
    <property type="component" value="Unassembled WGS sequence"/>
</dbReference>
<accession>A0ABX0DIM1</accession>
<keyword evidence="2" id="KW-1185">Reference proteome</keyword>
<gene>
    <name evidence="1" type="ORF">G6048_00030</name>
</gene>
<sequence length="195" mass="21194">MKTRDDVARAADQMSDLVALMLKAGATGWLAVGIDDGWHDGIIYSTREAAEANEAVPSAYVRIPEIRDFGQRLDCPLLVSECADYLRFADALRDVAPSRTPIVLAKAGGVIGAPDVKWGAEFRKVTRRPGKRPRRSTVDSTDLWRDVVLHLPGDERMASTDGSAIYLSVREPNQFPCEISYTPTGAIAPGYSTGS</sequence>
<dbReference type="EMBL" id="JAAKZX010000001">
    <property type="protein sequence ID" value="NGO40604.1"/>
    <property type="molecule type" value="Genomic_DNA"/>
</dbReference>